<dbReference type="Proteomes" id="UP000031668">
    <property type="component" value="Unassembled WGS sequence"/>
</dbReference>
<dbReference type="PANTHER" id="PTHR13230:SF5">
    <property type="entry name" value="GENERAL TRANSCRIPTION FACTOR 3C POLYPEPTIDE 5"/>
    <property type="match status" value="1"/>
</dbReference>
<feature type="domain" description="Transcription factor IIIC subunit Tfc1/Sfc1 triple barrel" evidence="1">
    <location>
        <begin position="21"/>
        <end position="107"/>
    </location>
</feature>
<dbReference type="InterPro" id="IPR042536">
    <property type="entry name" value="TFIIIC_tauA_Sfc1"/>
</dbReference>
<dbReference type="InterPro" id="IPR040454">
    <property type="entry name" value="TF_IIIC_Tfc1/Sfc1"/>
</dbReference>
<dbReference type="Gene3D" id="3.30.200.160">
    <property type="entry name" value="TFIIIC, subcomplex tauA, subunit Sfc1, barrel domain"/>
    <property type="match status" value="1"/>
</dbReference>
<dbReference type="EMBL" id="JWZT01001962">
    <property type="protein sequence ID" value="KII70780.1"/>
    <property type="molecule type" value="Genomic_DNA"/>
</dbReference>
<reference evidence="2 3" key="1">
    <citation type="journal article" date="2014" name="Genome Biol. Evol.">
        <title>The genome of the myxosporean Thelohanellus kitauei shows adaptations to nutrient acquisition within its fish host.</title>
        <authorList>
            <person name="Yang Y."/>
            <person name="Xiong J."/>
            <person name="Zhou Z."/>
            <person name="Huo F."/>
            <person name="Miao W."/>
            <person name="Ran C."/>
            <person name="Liu Y."/>
            <person name="Zhang J."/>
            <person name="Feng J."/>
            <person name="Wang M."/>
            <person name="Wang M."/>
            <person name="Wang L."/>
            <person name="Yao B."/>
        </authorList>
    </citation>
    <scope>NUCLEOTIDE SEQUENCE [LARGE SCALE GENOMIC DNA]</scope>
    <source>
        <strain evidence="2">Wuqing</strain>
    </source>
</reference>
<comment type="caution">
    <text evidence="2">The sequence shown here is derived from an EMBL/GenBank/DDBJ whole genome shotgun (WGS) entry which is preliminary data.</text>
</comment>
<organism evidence="2 3">
    <name type="scientific">Thelohanellus kitauei</name>
    <name type="common">Myxosporean</name>
    <dbReference type="NCBI Taxonomy" id="669202"/>
    <lineage>
        <taxon>Eukaryota</taxon>
        <taxon>Metazoa</taxon>
        <taxon>Cnidaria</taxon>
        <taxon>Myxozoa</taxon>
        <taxon>Myxosporea</taxon>
        <taxon>Bivalvulida</taxon>
        <taxon>Platysporina</taxon>
        <taxon>Myxobolidae</taxon>
        <taxon>Thelohanellus</taxon>
    </lineage>
</organism>
<dbReference type="PANTHER" id="PTHR13230">
    <property type="entry name" value="GENERAL TRANSCRIPTION FACTOR IIIC, POLYPEPTIDE 5"/>
    <property type="match status" value="1"/>
</dbReference>
<accession>A0A0C2N360</accession>
<dbReference type="AlphaFoldDB" id="A0A0C2N360"/>
<protein>
    <recommendedName>
        <fullName evidence="1">Transcription factor IIIC subunit Tfc1/Sfc1 triple barrel domain-containing protein</fullName>
    </recommendedName>
</protein>
<keyword evidence="3" id="KW-1185">Reference proteome</keyword>
<dbReference type="GO" id="GO:0001003">
    <property type="term" value="F:RNA polymerase III type 2 promoter sequence-specific DNA binding"/>
    <property type="evidence" value="ECO:0007669"/>
    <property type="project" value="TreeGrafter"/>
</dbReference>
<dbReference type="GO" id="GO:0000127">
    <property type="term" value="C:transcription factor TFIIIC complex"/>
    <property type="evidence" value="ECO:0007669"/>
    <property type="project" value="InterPro"/>
</dbReference>
<dbReference type="OrthoDB" id="5598268at2759"/>
<sequence>MPKLCKFTNYLDDLDEKKRLCLNIPGYFTDPNQAIDMVGGHQAILKSVTQKTPLSFMFRPDDPFSIPVKSESVPCCGLILKIKTKKSDANPEIFVELVGIVKRTIKFCYYL</sequence>
<name>A0A0C2N360_THEKT</name>
<dbReference type="InterPro" id="IPR041499">
    <property type="entry name" value="Tfc1/Sfc1_N"/>
</dbReference>
<dbReference type="Pfam" id="PF17682">
    <property type="entry name" value="Tau95_N"/>
    <property type="match status" value="1"/>
</dbReference>
<evidence type="ECO:0000313" key="3">
    <source>
        <dbReference type="Proteomes" id="UP000031668"/>
    </source>
</evidence>
<evidence type="ECO:0000259" key="1">
    <source>
        <dbReference type="Pfam" id="PF17682"/>
    </source>
</evidence>
<evidence type="ECO:0000313" key="2">
    <source>
        <dbReference type="EMBL" id="KII70780.1"/>
    </source>
</evidence>
<dbReference type="GO" id="GO:0006384">
    <property type="term" value="P:transcription initiation at RNA polymerase III promoter"/>
    <property type="evidence" value="ECO:0007669"/>
    <property type="project" value="InterPro"/>
</dbReference>
<dbReference type="GO" id="GO:0001002">
    <property type="term" value="F:RNA polymerase III type 1 promoter sequence-specific DNA binding"/>
    <property type="evidence" value="ECO:0007669"/>
    <property type="project" value="TreeGrafter"/>
</dbReference>
<proteinExistence type="predicted"/>
<gene>
    <name evidence="2" type="ORF">RF11_14940</name>
</gene>